<dbReference type="OrthoDB" id="6707471at2"/>
<keyword evidence="1" id="KW-1133">Transmembrane helix</keyword>
<organism evidence="3 4">
    <name type="scientific">Acidihalobacter prosperus</name>
    <dbReference type="NCBI Taxonomy" id="160660"/>
    <lineage>
        <taxon>Bacteria</taxon>
        <taxon>Pseudomonadati</taxon>
        <taxon>Pseudomonadota</taxon>
        <taxon>Gammaproteobacteria</taxon>
        <taxon>Chromatiales</taxon>
        <taxon>Ectothiorhodospiraceae</taxon>
        <taxon>Acidihalobacter</taxon>
    </lineage>
</organism>
<dbReference type="GO" id="GO:0016020">
    <property type="term" value="C:membrane"/>
    <property type="evidence" value="ECO:0007669"/>
    <property type="project" value="InterPro"/>
</dbReference>
<evidence type="ECO:0000313" key="3">
    <source>
        <dbReference type="EMBL" id="OBS08902.1"/>
    </source>
</evidence>
<keyword evidence="4" id="KW-1185">Reference proteome</keyword>
<feature type="transmembrane region" description="Helical" evidence="1">
    <location>
        <begin position="162"/>
        <end position="183"/>
    </location>
</feature>
<evidence type="ECO:0000256" key="1">
    <source>
        <dbReference type="SAM" id="Phobius"/>
    </source>
</evidence>
<comment type="caution">
    <text evidence="3">The sequence shown here is derived from an EMBL/GenBank/DDBJ whole genome shotgun (WGS) entry which is preliminary data.</text>
</comment>
<dbReference type="Pfam" id="PF00892">
    <property type="entry name" value="EamA"/>
    <property type="match status" value="1"/>
</dbReference>
<evidence type="ECO:0000313" key="4">
    <source>
        <dbReference type="Proteomes" id="UP000029273"/>
    </source>
</evidence>
<sequence length="307" mass="32522">MTGIPAWIPITLAAAVFQVWRTALQVKLRGVLSASGAGFVRYLYALPLDVLMLVLALWWLQATLPAVPWRFLLLCLAGGVAQIFGTILLITAFGLRNFVVGTAYAKTEAAQLVVLSVVVLGVHLPPLAVAGIFLAVAGVLLLSLVGQKLGLRDWLRASLQPAALCGLGAAFAFALTALALRAASVDLGPSVHVAVKATLVLLVTNLAQTLVQGGYMAWRTPGELRDCLRLWRRASPVGILSALGSGCWFAGFALTHVALVRGLGQVEILFTLAVGHFYLKERVRRGEVTGLALVTLGVLMIAAADMR</sequence>
<reference evidence="3 4" key="1">
    <citation type="journal article" date="2014" name="Genome Announc.">
        <title>Draft Genome Sequence of the Iron-Oxidizing, Acidophilic, and Halotolerant 'Thiobacillus prosperus' Type Strain DSM 5130.</title>
        <authorList>
            <person name="Ossandon F.J."/>
            <person name="Cardenas J.P."/>
            <person name="Corbett M."/>
            <person name="Quatrini R."/>
            <person name="Holmes D.S."/>
            <person name="Watkin E."/>
        </authorList>
    </citation>
    <scope>NUCLEOTIDE SEQUENCE [LARGE SCALE GENOMIC DNA]</scope>
    <source>
        <strain evidence="3 4">DSM 5130</strain>
    </source>
</reference>
<dbReference type="RefSeq" id="WP_038091466.1">
    <property type="nucleotide sequence ID" value="NZ_JQSG02000006.1"/>
</dbReference>
<feature type="transmembrane region" description="Helical" evidence="1">
    <location>
        <begin position="41"/>
        <end position="60"/>
    </location>
</feature>
<dbReference type="SUPFAM" id="SSF103481">
    <property type="entry name" value="Multidrug resistance efflux transporter EmrE"/>
    <property type="match status" value="2"/>
</dbReference>
<feature type="transmembrane region" description="Helical" evidence="1">
    <location>
        <begin position="258"/>
        <end position="279"/>
    </location>
</feature>
<feature type="transmembrane region" description="Helical" evidence="1">
    <location>
        <begin position="230"/>
        <end position="252"/>
    </location>
</feature>
<accession>A0A1A6C2V6</accession>
<feature type="transmembrane region" description="Helical" evidence="1">
    <location>
        <begin position="286"/>
        <end position="304"/>
    </location>
</feature>
<dbReference type="AlphaFoldDB" id="A0A1A6C2V6"/>
<keyword evidence="1" id="KW-0472">Membrane</keyword>
<feature type="transmembrane region" description="Helical" evidence="1">
    <location>
        <begin position="195"/>
        <end position="218"/>
    </location>
</feature>
<feature type="transmembrane region" description="Helical" evidence="1">
    <location>
        <begin position="113"/>
        <end position="142"/>
    </location>
</feature>
<protein>
    <submittedName>
        <fullName evidence="3">Permease</fullName>
    </submittedName>
</protein>
<proteinExistence type="predicted"/>
<evidence type="ECO:0000259" key="2">
    <source>
        <dbReference type="Pfam" id="PF00892"/>
    </source>
</evidence>
<keyword evidence="1" id="KW-0812">Transmembrane</keyword>
<dbReference type="Proteomes" id="UP000029273">
    <property type="component" value="Unassembled WGS sequence"/>
</dbReference>
<dbReference type="STRING" id="160660.BJI67_10165"/>
<dbReference type="InterPro" id="IPR037185">
    <property type="entry name" value="EmrE-like"/>
</dbReference>
<dbReference type="EMBL" id="JQSG02000006">
    <property type="protein sequence ID" value="OBS08902.1"/>
    <property type="molecule type" value="Genomic_DNA"/>
</dbReference>
<feature type="transmembrane region" description="Helical" evidence="1">
    <location>
        <begin position="72"/>
        <end position="93"/>
    </location>
</feature>
<gene>
    <name evidence="3" type="ORF">Thpro_023152</name>
</gene>
<dbReference type="InterPro" id="IPR000620">
    <property type="entry name" value="EamA_dom"/>
</dbReference>
<name>A0A1A6C2V6_9GAMM</name>
<feature type="domain" description="EamA" evidence="2">
    <location>
        <begin position="162"/>
        <end position="302"/>
    </location>
</feature>